<dbReference type="GO" id="GO:0005507">
    <property type="term" value="F:copper ion binding"/>
    <property type="evidence" value="ECO:0007669"/>
    <property type="project" value="TreeGrafter"/>
</dbReference>
<feature type="non-terminal residue" evidence="4">
    <location>
        <position position="1"/>
    </location>
</feature>
<dbReference type="GO" id="GO:0005615">
    <property type="term" value="C:extracellular space"/>
    <property type="evidence" value="ECO:0007669"/>
    <property type="project" value="TreeGrafter"/>
</dbReference>
<evidence type="ECO:0000256" key="2">
    <source>
        <dbReference type="SAM" id="Phobius"/>
    </source>
</evidence>
<dbReference type="AlphaFoldDB" id="A0A8J2NXN9"/>
<evidence type="ECO:0000313" key="5">
    <source>
        <dbReference type="Proteomes" id="UP000708208"/>
    </source>
</evidence>
<dbReference type="Pfam" id="PF03712">
    <property type="entry name" value="Cu2_monoox_C"/>
    <property type="match status" value="1"/>
</dbReference>
<dbReference type="PANTHER" id="PTHR10157:SF23">
    <property type="entry name" value="MOXD1 HOMOLOG 1"/>
    <property type="match status" value="1"/>
</dbReference>
<dbReference type="EMBL" id="CAJVCH010105115">
    <property type="protein sequence ID" value="CAG7724039.1"/>
    <property type="molecule type" value="Genomic_DNA"/>
</dbReference>
<dbReference type="GO" id="GO:0004500">
    <property type="term" value="F:dopamine beta-monooxygenase activity"/>
    <property type="evidence" value="ECO:0007669"/>
    <property type="project" value="InterPro"/>
</dbReference>
<organism evidence="4 5">
    <name type="scientific">Allacma fusca</name>
    <dbReference type="NCBI Taxonomy" id="39272"/>
    <lineage>
        <taxon>Eukaryota</taxon>
        <taxon>Metazoa</taxon>
        <taxon>Ecdysozoa</taxon>
        <taxon>Arthropoda</taxon>
        <taxon>Hexapoda</taxon>
        <taxon>Collembola</taxon>
        <taxon>Symphypleona</taxon>
        <taxon>Sminthuridae</taxon>
        <taxon>Allacma</taxon>
    </lineage>
</organism>
<proteinExistence type="predicted"/>
<dbReference type="GO" id="GO:0030667">
    <property type="term" value="C:secretory granule membrane"/>
    <property type="evidence" value="ECO:0007669"/>
    <property type="project" value="TreeGrafter"/>
</dbReference>
<feature type="domain" description="Copper type II ascorbate-dependent monooxygenase C-terminal" evidence="3">
    <location>
        <begin position="1"/>
        <end position="72"/>
    </location>
</feature>
<dbReference type="PANTHER" id="PTHR10157">
    <property type="entry name" value="DOPAMINE BETA HYDROXYLASE RELATED"/>
    <property type="match status" value="1"/>
</dbReference>
<dbReference type="OrthoDB" id="10003276at2759"/>
<dbReference type="GO" id="GO:0042420">
    <property type="term" value="P:dopamine catabolic process"/>
    <property type="evidence" value="ECO:0007669"/>
    <property type="project" value="TreeGrafter"/>
</dbReference>
<dbReference type="Proteomes" id="UP000708208">
    <property type="component" value="Unassembled WGS sequence"/>
</dbReference>
<sequence length="266" mass="30693">DNHYDFNYQQFRILNTEVMILPGDELLVECEYETMKRDKFVFGGPDAEQEMCQAVLFYYPRSNLTDCRSQPEFYSFFRPLGIDNVTGDVLEKLKLPYDGNNFSPTELDLIPPDNSYQLLGSEDGSLENPFDLMKITKPSHLKNSSVGDHMREMHWNEKSIIRRVESGWKNGLHYMFCAAPGQRRIFTREHVWKYPKFKEYKDPNKSSCRGRNKDRLASPHSQNDDAVPNTRQASGGSHGSGVGSKIQCLFTIIFFFPFILIAYALS</sequence>
<reference evidence="4" key="1">
    <citation type="submission" date="2021-06" db="EMBL/GenBank/DDBJ databases">
        <authorList>
            <person name="Hodson N. C."/>
            <person name="Mongue J. A."/>
            <person name="Jaron S. K."/>
        </authorList>
    </citation>
    <scope>NUCLEOTIDE SEQUENCE</scope>
</reference>
<dbReference type="GO" id="GO:0006589">
    <property type="term" value="P:octopamine biosynthetic process"/>
    <property type="evidence" value="ECO:0007669"/>
    <property type="project" value="TreeGrafter"/>
</dbReference>
<keyword evidence="5" id="KW-1185">Reference proteome</keyword>
<dbReference type="InterPro" id="IPR024548">
    <property type="entry name" value="Cu2_monoox_C"/>
</dbReference>
<keyword evidence="2" id="KW-0472">Membrane</keyword>
<evidence type="ECO:0000256" key="1">
    <source>
        <dbReference type="SAM" id="MobiDB-lite"/>
    </source>
</evidence>
<feature type="region of interest" description="Disordered" evidence="1">
    <location>
        <begin position="202"/>
        <end position="239"/>
    </location>
</feature>
<dbReference type="InterPro" id="IPR000945">
    <property type="entry name" value="DBH-like"/>
</dbReference>
<gene>
    <name evidence="4" type="ORF">AFUS01_LOCUS13084</name>
</gene>
<feature type="transmembrane region" description="Helical" evidence="2">
    <location>
        <begin position="246"/>
        <end position="265"/>
    </location>
</feature>
<comment type="caution">
    <text evidence="4">The sequence shown here is derived from an EMBL/GenBank/DDBJ whole genome shotgun (WGS) entry which is preliminary data.</text>
</comment>
<keyword evidence="2" id="KW-0812">Transmembrane</keyword>
<protein>
    <recommendedName>
        <fullName evidence="3">Copper type II ascorbate-dependent monooxygenase C-terminal domain-containing protein</fullName>
    </recommendedName>
</protein>
<evidence type="ECO:0000259" key="3">
    <source>
        <dbReference type="Pfam" id="PF03712"/>
    </source>
</evidence>
<name>A0A8J2NXN9_9HEXA</name>
<evidence type="ECO:0000313" key="4">
    <source>
        <dbReference type="EMBL" id="CAG7724039.1"/>
    </source>
</evidence>
<keyword evidence="2" id="KW-1133">Transmembrane helix</keyword>
<dbReference type="GO" id="GO:0042421">
    <property type="term" value="P:norepinephrine biosynthetic process"/>
    <property type="evidence" value="ECO:0007669"/>
    <property type="project" value="TreeGrafter"/>
</dbReference>
<accession>A0A8J2NXN9</accession>